<accession>A0AAE0Y5T0</accession>
<reference evidence="1" key="1">
    <citation type="journal article" date="2023" name="G3 (Bethesda)">
        <title>A reference genome for the long-term kleptoplast-retaining sea slug Elysia crispata morphotype clarki.</title>
        <authorList>
            <person name="Eastman K.E."/>
            <person name="Pendleton A.L."/>
            <person name="Shaikh M.A."/>
            <person name="Suttiyut T."/>
            <person name="Ogas R."/>
            <person name="Tomko P."/>
            <person name="Gavelis G."/>
            <person name="Widhalm J.R."/>
            <person name="Wisecaver J.H."/>
        </authorList>
    </citation>
    <scope>NUCLEOTIDE SEQUENCE</scope>
    <source>
        <strain evidence="1">ECLA1</strain>
    </source>
</reference>
<sequence length="143" mass="15841">MNSRNNRPKGELPCGTDCTEPLTPTYDTGPSTSWPVFRMQCDVGSQFCQSGAPLIPHRTAFRRASRSVYRIEMGKGDFLDLVKMAVVNHMDSHRTARPLVCVCVYVASVTVEGGGCTVSDINQHYQCALRPRRQFGLDQNSSV</sequence>
<name>A0AAE0Y5T0_9GAST</name>
<dbReference type="EMBL" id="JAWDGP010006865">
    <property type="protein sequence ID" value="KAK3734066.1"/>
    <property type="molecule type" value="Genomic_DNA"/>
</dbReference>
<organism evidence="1 2">
    <name type="scientific">Elysia crispata</name>
    <name type="common">lettuce slug</name>
    <dbReference type="NCBI Taxonomy" id="231223"/>
    <lineage>
        <taxon>Eukaryota</taxon>
        <taxon>Metazoa</taxon>
        <taxon>Spiralia</taxon>
        <taxon>Lophotrochozoa</taxon>
        <taxon>Mollusca</taxon>
        <taxon>Gastropoda</taxon>
        <taxon>Heterobranchia</taxon>
        <taxon>Euthyneura</taxon>
        <taxon>Panpulmonata</taxon>
        <taxon>Sacoglossa</taxon>
        <taxon>Placobranchoidea</taxon>
        <taxon>Plakobranchidae</taxon>
        <taxon>Elysia</taxon>
    </lineage>
</organism>
<dbReference type="Proteomes" id="UP001283361">
    <property type="component" value="Unassembled WGS sequence"/>
</dbReference>
<gene>
    <name evidence="1" type="ORF">RRG08_026013</name>
</gene>
<protein>
    <submittedName>
        <fullName evidence="1">Uncharacterized protein</fullName>
    </submittedName>
</protein>
<dbReference type="AlphaFoldDB" id="A0AAE0Y5T0"/>
<proteinExistence type="predicted"/>
<comment type="caution">
    <text evidence="1">The sequence shown here is derived from an EMBL/GenBank/DDBJ whole genome shotgun (WGS) entry which is preliminary data.</text>
</comment>
<keyword evidence="2" id="KW-1185">Reference proteome</keyword>
<evidence type="ECO:0000313" key="1">
    <source>
        <dbReference type="EMBL" id="KAK3734066.1"/>
    </source>
</evidence>
<evidence type="ECO:0000313" key="2">
    <source>
        <dbReference type="Proteomes" id="UP001283361"/>
    </source>
</evidence>